<evidence type="ECO:0000313" key="2">
    <source>
        <dbReference type="EMBL" id="GGA11377.1"/>
    </source>
</evidence>
<accession>A0A916QTT1</accession>
<dbReference type="CDD" id="cd11524">
    <property type="entry name" value="SYLF"/>
    <property type="match status" value="1"/>
</dbReference>
<dbReference type="Proteomes" id="UP000628017">
    <property type="component" value="Unassembled WGS sequence"/>
</dbReference>
<dbReference type="AlphaFoldDB" id="A0A916QTT1"/>
<reference evidence="2" key="1">
    <citation type="journal article" date="2014" name="Int. J. Syst. Evol. Microbiol.">
        <title>Complete genome sequence of Corynebacterium casei LMG S-19264T (=DSM 44701T), isolated from a smear-ripened cheese.</title>
        <authorList>
            <consortium name="US DOE Joint Genome Institute (JGI-PGF)"/>
            <person name="Walter F."/>
            <person name="Albersmeier A."/>
            <person name="Kalinowski J."/>
            <person name="Ruckert C."/>
        </authorList>
    </citation>
    <scope>NUCLEOTIDE SEQUENCE</scope>
    <source>
        <strain evidence="2">CGMCC 1.15880</strain>
    </source>
</reference>
<keyword evidence="3" id="KW-1185">Reference proteome</keyword>
<comment type="caution">
    <text evidence="2">The sequence shown here is derived from an EMBL/GenBank/DDBJ whole genome shotgun (WGS) entry which is preliminary data.</text>
</comment>
<evidence type="ECO:0000313" key="3">
    <source>
        <dbReference type="Proteomes" id="UP000628017"/>
    </source>
</evidence>
<organism evidence="2 3">
    <name type="scientific">Neptunicoccus cionae</name>
    <dbReference type="NCBI Taxonomy" id="2035344"/>
    <lineage>
        <taxon>Bacteria</taxon>
        <taxon>Pseudomonadati</taxon>
        <taxon>Pseudomonadota</taxon>
        <taxon>Alphaproteobacteria</taxon>
        <taxon>Rhodobacterales</taxon>
        <taxon>Paracoccaceae</taxon>
        <taxon>Neptunicoccus</taxon>
    </lineage>
</organism>
<feature type="domain" description="Ysc84 actin-binding" evidence="1">
    <location>
        <begin position="87"/>
        <end position="169"/>
    </location>
</feature>
<evidence type="ECO:0000259" key="1">
    <source>
        <dbReference type="Pfam" id="PF04366"/>
    </source>
</evidence>
<protein>
    <submittedName>
        <fullName evidence="2">Twin-arginine translocation pathway signal sequence domain-containing protein</fullName>
    </submittedName>
</protein>
<sequence length="174" mass="18316">MGATAGGLSACSGGTRSDARFKIDDDVSAAVRQMQTELPFTRSLMANAAGVLMMPTVTKAGLIVGGAYGKGSLLIGQAPVDYYEVFAASYGLQAGAQQYSSALFFMDSDHLRKFRERPGWTLGADVEYTLIDNAGAAGVDNNTIDDAVYAVVFNQAGILLGISIEGSKYNRIIP</sequence>
<dbReference type="Pfam" id="PF04366">
    <property type="entry name" value="Ysc84"/>
    <property type="match status" value="1"/>
</dbReference>
<dbReference type="InterPro" id="IPR007461">
    <property type="entry name" value="Ysc84_actin-binding"/>
</dbReference>
<name>A0A916QTT1_9RHOB</name>
<proteinExistence type="predicted"/>
<dbReference type="EMBL" id="BMKA01000001">
    <property type="protein sequence ID" value="GGA11377.1"/>
    <property type="molecule type" value="Genomic_DNA"/>
</dbReference>
<gene>
    <name evidence="2" type="ORF">GCM10011498_09470</name>
</gene>
<reference evidence="2" key="2">
    <citation type="submission" date="2020-09" db="EMBL/GenBank/DDBJ databases">
        <authorList>
            <person name="Sun Q."/>
            <person name="Zhou Y."/>
        </authorList>
    </citation>
    <scope>NUCLEOTIDE SEQUENCE</scope>
    <source>
        <strain evidence="2">CGMCC 1.15880</strain>
    </source>
</reference>